<keyword evidence="1" id="KW-0175">Coiled coil</keyword>
<feature type="coiled-coil region" evidence="1">
    <location>
        <begin position="71"/>
        <end position="117"/>
    </location>
</feature>
<feature type="region of interest" description="Disordered" evidence="2">
    <location>
        <begin position="135"/>
        <end position="167"/>
    </location>
</feature>
<sequence>MLGGLPAILYGILHNDTARSIGGACLIMTALVLNALVAIRRWIVDTSHERRALADAQRQASEAHHRYIASQAALENEQARLNRDMAGERQRIAAQLIAEREAMLVEFEERKAELVAETMETTFLMIKGGKFAPEPEPGNLIQFPEKLPTQAPSPSRERSREHGVVGP</sequence>
<gene>
    <name evidence="4" type="ORF">C1J00_23995</name>
</gene>
<comment type="caution">
    <text evidence="4">The sequence shown here is derived from an EMBL/GenBank/DDBJ whole genome shotgun (WGS) entry which is preliminary data.</text>
</comment>
<keyword evidence="3" id="KW-0472">Membrane</keyword>
<keyword evidence="5" id="KW-1185">Reference proteome</keyword>
<evidence type="ECO:0000313" key="5">
    <source>
        <dbReference type="Proteomes" id="UP000235943"/>
    </source>
</evidence>
<keyword evidence="3" id="KW-0812">Transmembrane</keyword>
<protein>
    <submittedName>
        <fullName evidence="4">Uncharacterized protein</fullName>
    </submittedName>
</protein>
<evidence type="ECO:0000256" key="1">
    <source>
        <dbReference type="SAM" id="Coils"/>
    </source>
</evidence>
<dbReference type="EMBL" id="POUC01000191">
    <property type="protein sequence ID" value="PNG19729.1"/>
    <property type="molecule type" value="Genomic_DNA"/>
</dbReference>
<evidence type="ECO:0000313" key="4">
    <source>
        <dbReference type="EMBL" id="PNG19729.1"/>
    </source>
</evidence>
<keyword evidence="3" id="KW-1133">Transmembrane helix</keyword>
<name>A0A2N8TL92_9ACTN</name>
<proteinExistence type="predicted"/>
<feature type="transmembrane region" description="Helical" evidence="3">
    <location>
        <begin position="20"/>
        <end position="43"/>
    </location>
</feature>
<evidence type="ECO:0000256" key="2">
    <source>
        <dbReference type="SAM" id="MobiDB-lite"/>
    </source>
</evidence>
<organism evidence="4 5">
    <name type="scientific">Streptomyces cahuitamycinicus</name>
    <dbReference type="NCBI Taxonomy" id="2070367"/>
    <lineage>
        <taxon>Bacteria</taxon>
        <taxon>Bacillati</taxon>
        <taxon>Actinomycetota</taxon>
        <taxon>Actinomycetes</taxon>
        <taxon>Kitasatosporales</taxon>
        <taxon>Streptomycetaceae</taxon>
        <taxon>Streptomyces</taxon>
    </lineage>
</organism>
<reference evidence="4 5" key="1">
    <citation type="submission" date="2018-01" db="EMBL/GenBank/DDBJ databases">
        <title>Draft genome sequence of Streptomyces sp. 13K301.</title>
        <authorList>
            <person name="Sahin N."/>
            <person name="Saygin H."/>
            <person name="Ay H."/>
        </authorList>
    </citation>
    <scope>NUCLEOTIDE SEQUENCE [LARGE SCALE GENOMIC DNA]</scope>
    <source>
        <strain evidence="4 5">13K301</strain>
    </source>
</reference>
<dbReference type="AlphaFoldDB" id="A0A2N8TL92"/>
<feature type="compositionally biased region" description="Basic and acidic residues" evidence="2">
    <location>
        <begin position="155"/>
        <end position="167"/>
    </location>
</feature>
<evidence type="ECO:0000256" key="3">
    <source>
        <dbReference type="SAM" id="Phobius"/>
    </source>
</evidence>
<accession>A0A2N8TL92</accession>
<dbReference type="Proteomes" id="UP000235943">
    <property type="component" value="Unassembled WGS sequence"/>
</dbReference>